<dbReference type="PROSITE" id="PS51833">
    <property type="entry name" value="HDOD"/>
    <property type="match status" value="1"/>
</dbReference>
<reference evidence="4 5" key="1">
    <citation type="submission" date="2017-06" db="EMBL/GenBank/DDBJ databases">
        <title>Draft genome of Pseudomonas nitroreducens DF05.</title>
        <authorList>
            <person name="Iyer R."/>
        </authorList>
    </citation>
    <scope>NUCLEOTIDE SEQUENCE [LARGE SCALE GENOMIC DNA]</scope>
    <source>
        <strain evidence="4 5">DF05</strain>
    </source>
</reference>
<keyword evidence="4" id="KW-0808">Transferase</keyword>
<comment type="caution">
    <text evidence="4">The sequence shown here is derived from an EMBL/GenBank/DDBJ whole genome shotgun (WGS) entry which is preliminary data.</text>
</comment>
<dbReference type="InterPro" id="IPR052340">
    <property type="entry name" value="RNase_Y/CdgJ"/>
</dbReference>
<dbReference type="eggNOG" id="COG1639">
    <property type="taxonomic scope" value="Bacteria"/>
</dbReference>
<evidence type="ECO:0000259" key="3">
    <source>
        <dbReference type="PROSITE" id="PS51833"/>
    </source>
</evidence>
<dbReference type="Gene3D" id="1.10.3210.10">
    <property type="entry name" value="Hypothetical protein af1432"/>
    <property type="match status" value="1"/>
</dbReference>
<dbReference type="CDD" id="cd00156">
    <property type="entry name" value="REC"/>
    <property type="match status" value="1"/>
</dbReference>
<dbReference type="SMART" id="SM00448">
    <property type="entry name" value="REC"/>
    <property type="match status" value="1"/>
</dbReference>
<evidence type="ECO:0000313" key="4">
    <source>
        <dbReference type="EMBL" id="OWP52374.1"/>
    </source>
</evidence>
<feature type="domain" description="Response regulatory" evidence="2">
    <location>
        <begin position="6"/>
        <end position="125"/>
    </location>
</feature>
<comment type="caution">
    <text evidence="1">Lacks conserved residue(s) required for the propagation of feature annotation.</text>
</comment>
<dbReference type="SUPFAM" id="SSF52172">
    <property type="entry name" value="CheY-like"/>
    <property type="match status" value="1"/>
</dbReference>
<protein>
    <submittedName>
        <fullName evidence="4">Histidine kinase</fullName>
    </submittedName>
</protein>
<dbReference type="GO" id="GO:0016301">
    <property type="term" value="F:kinase activity"/>
    <property type="evidence" value="ECO:0007669"/>
    <property type="project" value="UniProtKB-KW"/>
</dbReference>
<dbReference type="SUPFAM" id="SSF109604">
    <property type="entry name" value="HD-domain/PDEase-like"/>
    <property type="match status" value="1"/>
</dbReference>
<sequence>MSVSPGVLVAASDPWSRELLGQLVLSVRCDANVEYCEDGDTAIEACRRFPFALILAERELPGSDGLELLRHVRMRRRGPVAQPFILISSKADAASVRAVVPLAPTAYLVKPFNAENLRERLRSLLLAPGENVICELPTLEESLSLERFLQTERDATEGAPLMGEVGAAVNRCMEASEINLEMLERDFGHDPQITACLISAANSAARHVGMPCQTLMQALSRLGVAQALNLMLAVALQRAATLEDPLLKLRAEHFWEMSRHTADAAFALAESLGDDADRCFTAGLLHCLGDLALLRSLQDWHSAGGALSEAEVDKTLKDYGAAFGSALRTRWRLPLELRNLIAAAYAIENGVFSREALIVNLAATAARLPEEELPRLKDHKAARMLQLTPAQLGYLGRT</sequence>
<evidence type="ECO:0000259" key="2">
    <source>
        <dbReference type="PROSITE" id="PS50110"/>
    </source>
</evidence>
<gene>
    <name evidence="4" type="ORF">CEG18_00650</name>
</gene>
<dbReference type="Pfam" id="PF00072">
    <property type="entry name" value="Response_reg"/>
    <property type="match status" value="1"/>
</dbReference>
<dbReference type="InterPro" id="IPR011006">
    <property type="entry name" value="CheY-like_superfamily"/>
</dbReference>
<dbReference type="Gene3D" id="3.40.50.2300">
    <property type="match status" value="1"/>
</dbReference>
<dbReference type="STRING" id="46680.GCA_000807755_03391"/>
<name>A0A246FDJ6_PSENT</name>
<dbReference type="EMBL" id="NJBA01000001">
    <property type="protein sequence ID" value="OWP52374.1"/>
    <property type="molecule type" value="Genomic_DNA"/>
</dbReference>
<organism evidence="4 5">
    <name type="scientific">Pseudomonas nitroreducens</name>
    <dbReference type="NCBI Taxonomy" id="46680"/>
    <lineage>
        <taxon>Bacteria</taxon>
        <taxon>Pseudomonadati</taxon>
        <taxon>Pseudomonadota</taxon>
        <taxon>Gammaproteobacteria</taxon>
        <taxon>Pseudomonadales</taxon>
        <taxon>Pseudomonadaceae</taxon>
        <taxon>Pseudomonas</taxon>
    </lineage>
</organism>
<accession>A0A246FDJ6</accession>
<dbReference type="GO" id="GO:0000160">
    <property type="term" value="P:phosphorelay signal transduction system"/>
    <property type="evidence" value="ECO:0007669"/>
    <property type="project" value="InterPro"/>
</dbReference>
<dbReference type="PANTHER" id="PTHR33525">
    <property type="match status" value="1"/>
</dbReference>
<proteinExistence type="predicted"/>
<dbReference type="RefSeq" id="WP_088415862.1">
    <property type="nucleotide sequence ID" value="NZ_NJBA01000001.1"/>
</dbReference>
<dbReference type="Pfam" id="PF08668">
    <property type="entry name" value="HDOD"/>
    <property type="match status" value="1"/>
</dbReference>
<dbReference type="InterPro" id="IPR001789">
    <property type="entry name" value="Sig_transdc_resp-reg_receiver"/>
</dbReference>
<dbReference type="Proteomes" id="UP000198145">
    <property type="component" value="Unassembled WGS sequence"/>
</dbReference>
<feature type="domain" description="HDOD" evidence="3">
    <location>
        <begin position="159"/>
        <end position="347"/>
    </location>
</feature>
<dbReference type="PANTHER" id="PTHR33525:SF6">
    <property type="entry name" value="HDOD DOMAIN-CONTAINING PROTEIN"/>
    <property type="match status" value="1"/>
</dbReference>
<dbReference type="PROSITE" id="PS50110">
    <property type="entry name" value="RESPONSE_REGULATORY"/>
    <property type="match status" value="1"/>
</dbReference>
<evidence type="ECO:0000256" key="1">
    <source>
        <dbReference type="PROSITE-ProRule" id="PRU00169"/>
    </source>
</evidence>
<dbReference type="eggNOG" id="COG0784">
    <property type="taxonomic scope" value="Bacteria"/>
</dbReference>
<dbReference type="AlphaFoldDB" id="A0A246FDJ6"/>
<evidence type="ECO:0000313" key="5">
    <source>
        <dbReference type="Proteomes" id="UP000198145"/>
    </source>
</evidence>
<dbReference type="InterPro" id="IPR013976">
    <property type="entry name" value="HDOD"/>
</dbReference>
<keyword evidence="4" id="KW-0418">Kinase</keyword>